<accession>A0A1W1XYS8</accession>
<gene>
    <name evidence="2" type="ORF">SAMN02745857_03617</name>
</gene>
<name>A0A1W1XYS8_9NEIS</name>
<dbReference type="EMBL" id="FWXD01000029">
    <property type="protein sequence ID" value="SMC29119.1"/>
    <property type="molecule type" value="Genomic_DNA"/>
</dbReference>
<evidence type="ECO:0000313" key="3">
    <source>
        <dbReference type="Proteomes" id="UP000192761"/>
    </source>
</evidence>
<evidence type="ECO:0008006" key="4">
    <source>
        <dbReference type="Google" id="ProtNLM"/>
    </source>
</evidence>
<keyword evidence="1" id="KW-0732">Signal</keyword>
<dbReference type="RefSeq" id="WP_084092560.1">
    <property type="nucleotide sequence ID" value="NZ_FWXD01000029.1"/>
</dbReference>
<evidence type="ECO:0000313" key="2">
    <source>
        <dbReference type="EMBL" id="SMC29119.1"/>
    </source>
</evidence>
<dbReference type="InterPro" id="IPR037883">
    <property type="entry name" value="Knr4/Smi1-like_sf"/>
</dbReference>
<sequence>MNPRRRTLLKSAAALLAALGAGAYALHRQQLSDAQQARLDKARQQQAIWAAHQDEWNARVAAIQRFSVDGMIARDGLDTFMRYWSAQVVQRLRRLRTPLDALQQEIVHSGSLFYPPASAGDIAAVQDRLQLRLPPGMLALLARSDGIKDVIDCCSSHDPGSELTLQHCARFDWLHRVNKELVDIWTRQRDPVPDSDYNVYGPQQAPELLRVEYLQRIVAISNVVDGGVYLLNPHIVFPDGEMEVWDFSPKYPGAVRYRSLYALLEAVCRDDCHNLELWDLDAEWQQKYGVGMVQ</sequence>
<dbReference type="STRING" id="1121001.SAMN02745857_03617"/>
<feature type="signal peptide" evidence="1">
    <location>
        <begin position="1"/>
        <end position="25"/>
    </location>
</feature>
<dbReference type="Proteomes" id="UP000192761">
    <property type="component" value="Unassembled WGS sequence"/>
</dbReference>
<dbReference type="AlphaFoldDB" id="A0A1W1XYS8"/>
<protein>
    <recommendedName>
        <fullName evidence="4">Tat (Twin-arginine translocation) pathway signal sequence</fullName>
    </recommendedName>
</protein>
<dbReference type="InterPro" id="IPR006311">
    <property type="entry name" value="TAT_signal"/>
</dbReference>
<evidence type="ECO:0000256" key="1">
    <source>
        <dbReference type="SAM" id="SignalP"/>
    </source>
</evidence>
<proteinExistence type="predicted"/>
<dbReference type="OrthoDB" id="458118at2"/>
<keyword evidence="3" id="KW-1185">Reference proteome</keyword>
<reference evidence="2 3" key="1">
    <citation type="submission" date="2017-04" db="EMBL/GenBank/DDBJ databases">
        <authorList>
            <person name="Afonso C.L."/>
            <person name="Miller P.J."/>
            <person name="Scott M.A."/>
            <person name="Spackman E."/>
            <person name="Goraichik I."/>
            <person name="Dimitrov K.M."/>
            <person name="Suarez D.L."/>
            <person name="Swayne D.E."/>
        </authorList>
    </citation>
    <scope>NUCLEOTIDE SEQUENCE [LARGE SCALE GENOMIC DNA]</scope>
    <source>
        <strain evidence="2 3">DSM 23236</strain>
    </source>
</reference>
<dbReference type="SUPFAM" id="SSF160631">
    <property type="entry name" value="SMI1/KNR4-like"/>
    <property type="match status" value="1"/>
</dbReference>
<feature type="chain" id="PRO_5013366068" description="Tat (Twin-arginine translocation) pathway signal sequence" evidence="1">
    <location>
        <begin position="26"/>
        <end position="294"/>
    </location>
</feature>
<dbReference type="PROSITE" id="PS51318">
    <property type="entry name" value="TAT"/>
    <property type="match status" value="1"/>
</dbReference>
<organism evidence="2 3">
    <name type="scientific">Andreprevotia lacus DSM 23236</name>
    <dbReference type="NCBI Taxonomy" id="1121001"/>
    <lineage>
        <taxon>Bacteria</taxon>
        <taxon>Pseudomonadati</taxon>
        <taxon>Pseudomonadota</taxon>
        <taxon>Betaproteobacteria</taxon>
        <taxon>Neisseriales</taxon>
        <taxon>Chitinibacteraceae</taxon>
        <taxon>Andreprevotia</taxon>
    </lineage>
</organism>